<protein>
    <submittedName>
        <fullName evidence="2">Uncharacterized protein</fullName>
    </submittedName>
</protein>
<sequence>MQKGKTKQQCVVTPLPAANPDTLTRQAPQSPGPAEEALGEHVDKKKEAEMSFEEKEPLTQARDESKPEEDGSSGENRDTKKGT</sequence>
<evidence type="ECO:0000256" key="1">
    <source>
        <dbReference type="SAM" id="MobiDB-lite"/>
    </source>
</evidence>
<evidence type="ECO:0000313" key="2">
    <source>
        <dbReference type="EMBL" id="KAK6324574.1"/>
    </source>
</evidence>
<feature type="region of interest" description="Disordered" evidence="1">
    <location>
        <begin position="1"/>
        <end position="83"/>
    </location>
</feature>
<proteinExistence type="predicted"/>
<evidence type="ECO:0000313" key="3">
    <source>
        <dbReference type="Proteomes" id="UP001356427"/>
    </source>
</evidence>
<gene>
    <name evidence="2" type="ORF">J4Q44_G00039160</name>
</gene>
<accession>A0AAN8R5U3</accession>
<feature type="compositionally biased region" description="Basic and acidic residues" evidence="1">
    <location>
        <begin position="38"/>
        <end position="83"/>
    </location>
</feature>
<keyword evidence="3" id="KW-1185">Reference proteome</keyword>
<reference evidence="2 3" key="1">
    <citation type="submission" date="2021-04" db="EMBL/GenBank/DDBJ databases">
        <authorList>
            <person name="De Guttry C."/>
            <person name="Zahm M."/>
            <person name="Klopp C."/>
            <person name="Cabau C."/>
            <person name="Louis A."/>
            <person name="Berthelot C."/>
            <person name="Parey E."/>
            <person name="Roest Crollius H."/>
            <person name="Montfort J."/>
            <person name="Robinson-Rechavi M."/>
            <person name="Bucao C."/>
            <person name="Bouchez O."/>
            <person name="Gislard M."/>
            <person name="Lluch J."/>
            <person name="Milhes M."/>
            <person name="Lampietro C."/>
            <person name="Lopez Roques C."/>
            <person name="Donnadieu C."/>
            <person name="Braasch I."/>
            <person name="Desvignes T."/>
            <person name="Postlethwait J."/>
            <person name="Bobe J."/>
            <person name="Wedekind C."/>
            <person name="Guiguen Y."/>
        </authorList>
    </citation>
    <scope>NUCLEOTIDE SEQUENCE [LARGE SCALE GENOMIC DNA]</scope>
    <source>
        <strain evidence="2">Cs_M1</strain>
        <tissue evidence="2">Blood</tissue>
    </source>
</reference>
<organism evidence="2 3">
    <name type="scientific">Coregonus suidteri</name>
    <dbReference type="NCBI Taxonomy" id="861788"/>
    <lineage>
        <taxon>Eukaryota</taxon>
        <taxon>Metazoa</taxon>
        <taxon>Chordata</taxon>
        <taxon>Craniata</taxon>
        <taxon>Vertebrata</taxon>
        <taxon>Euteleostomi</taxon>
        <taxon>Actinopterygii</taxon>
        <taxon>Neopterygii</taxon>
        <taxon>Teleostei</taxon>
        <taxon>Protacanthopterygii</taxon>
        <taxon>Salmoniformes</taxon>
        <taxon>Salmonidae</taxon>
        <taxon>Coregoninae</taxon>
        <taxon>Coregonus</taxon>
    </lineage>
</organism>
<comment type="caution">
    <text evidence="2">The sequence shown here is derived from an EMBL/GenBank/DDBJ whole genome shotgun (WGS) entry which is preliminary data.</text>
</comment>
<dbReference type="Proteomes" id="UP001356427">
    <property type="component" value="Unassembled WGS sequence"/>
</dbReference>
<dbReference type="EMBL" id="JAGTTL010000003">
    <property type="protein sequence ID" value="KAK6324574.1"/>
    <property type="molecule type" value="Genomic_DNA"/>
</dbReference>
<name>A0AAN8R5U3_9TELE</name>
<feature type="non-terminal residue" evidence="2">
    <location>
        <position position="83"/>
    </location>
</feature>
<dbReference type="AlphaFoldDB" id="A0AAN8R5U3"/>